<evidence type="ECO:0000259" key="4">
    <source>
        <dbReference type="SMART" id="SM00653"/>
    </source>
</evidence>
<evidence type="ECO:0000313" key="5">
    <source>
        <dbReference type="EMBL" id="SHH70222.1"/>
    </source>
</evidence>
<dbReference type="SUPFAM" id="SSF100966">
    <property type="entry name" value="Translation initiation factor 2 beta, aIF2beta, N-terminal domain"/>
    <property type="match status" value="1"/>
</dbReference>
<keyword evidence="2 5" id="KW-0396">Initiation factor</keyword>
<evidence type="ECO:0000256" key="1">
    <source>
        <dbReference type="ARBA" id="ARBA00010397"/>
    </source>
</evidence>
<dbReference type="PANTHER" id="PTHR23001:SF3">
    <property type="entry name" value="EUKARYOTIC TRANSLATION INITIATION FACTOR 2 SUBUNIT 2"/>
    <property type="match status" value="1"/>
</dbReference>
<feature type="domain" description="Translation initiation factor IF2/IF5" evidence="4">
    <location>
        <begin position="21"/>
        <end position="129"/>
    </location>
</feature>
<dbReference type="Pfam" id="PF01873">
    <property type="entry name" value="eIF-5_eIF-2B"/>
    <property type="match status" value="1"/>
</dbReference>
<dbReference type="InterPro" id="IPR016190">
    <property type="entry name" value="Transl_init_fac_IF2/IF5_Zn-bd"/>
</dbReference>
<dbReference type="SMART" id="SM00653">
    <property type="entry name" value="eIF2B_5"/>
    <property type="match status" value="1"/>
</dbReference>
<sequence length="134" mass="14786">MEYDEMLNRAIEETPDIDERGSRFTVPDPVVRPEGNVTIVENFQELVDTLNREESALLKFLQDELGTAARIDESGRARLTGEFKQRRVADAVEGYTEGYVICSECGLPDTRIVEQGGADVLKCDACGAITSLGE</sequence>
<comment type="similarity">
    <text evidence="1">Belongs to the eIF-2-beta/eIF-5 family.</text>
</comment>
<dbReference type="Proteomes" id="UP000184357">
    <property type="component" value="Unassembled WGS sequence"/>
</dbReference>
<dbReference type="NCBIfam" id="NF003067">
    <property type="entry name" value="PRK03988.1"/>
    <property type="match status" value="1"/>
</dbReference>
<evidence type="ECO:0000256" key="3">
    <source>
        <dbReference type="ARBA" id="ARBA00022917"/>
    </source>
</evidence>
<dbReference type="InterPro" id="IPR016189">
    <property type="entry name" value="Transl_init_fac_IF2/IF5_N"/>
</dbReference>
<accession>A0A1M5V4P3</accession>
<protein>
    <submittedName>
        <fullName evidence="5">Translation initiation factor 2 subunit beta (AeIF-2b)</fullName>
    </submittedName>
</protein>
<dbReference type="SUPFAM" id="SSF75689">
    <property type="entry name" value="Zinc-binding domain of translation initiation factor 2 beta"/>
    <property type="match status" value="1"/>
</dbReference>
<dbReference type="RefSeq" id="WP_073311535.1">
    <property type="nucleotide sequence ID" value="NZ_FQWV01000015.1"/>
</dbReference>
<gene>
    <name evidence="5" type="ORF">SAMN05443636_3241</name>
</gene>
<dbReference type="AlphaFoldDB" id="A0A1M5V4P3"/>
<name>A0A1M5V4P3_9EURY</name>
<organism evidence="5 6">
    <name type="scientific">Halobaculum gomorrense</name>
    <dbReference type="NCBI Taxonomy" id="43928"/>
    <lineage>
        <taxon>Archaea</taxon>
        <taxon>Methanobacteriati</taxon>
        <taxon>Methanobacteriota</taxon>
        <taxon>Stenosarchaea group</taxon>
        <taxon>Halobacteria</taxon>
        <taxon>Halobacteriales</taxon>
        <taxon>Haloferacaceae</taxon>
        <taxon>Halobaculum</taxon>
    </lineage>
</organism>
<dbReference type="InterPro" id="IPR002735">
    <property type="entry name" value="Transl_init_fac_IF2/IF5_dom"/>
</dbReference>
<dbReference type="PANTHER" id="PTHR23001">
    <property type="entry name" value="EUKARYOTIC TRANSLATION INITIATION FACTOR"/>
    <property type="match status" value="1"/>
</dbReference>
<keyword evidence="3" id="KW-0648">Protein biosynthesis</keyword>
<reference evidence="5 6" key="1">
    <citation type="submission" date="2016-11" db="EMBL/GenBank/DDBJ databases">
        <authorList>
            <person name="Jaros S."/>
            <person name="Januszkiewicz K."/>
            <person name="Wedrychowicz H."/>
        </authorList>
    </citation>
    <scope>NUCLEOTIDE SEQUENCE [LARGE SCALE GENOMIC DNA]</scope>
    <source>
        <strain evidence="5 6">DSM 9297</strain>
    </source>
</reference>
<dbReference type="InterPro" id="IPR045196">
    <property type="entry name" value="IF2/IF5"/>
</dbReference>
<dbReference type="OrthoDB" id="38099at2157"/>
<evidence type="ECO:0000256" key="2">
    <source>
        <dbReference type="ARBA" id="ARBA00022540"/>
    </source>
</evidence>
<dbReference type="Gene3D" id="3.30.30.170">
    <property type="match status" value="1"/>
</dbReference>
<dbReference type="STRING" id="43928.SAMN05443636_3241"/>
<dbReference type="GO" id="GO:0003743">
    <property type="term" value="F:translation initiation factor activity"/>
    <property type="evidence" value="ECO:0007669"/>
    <property type="project" value="UniProtKB-KW"/>
</dbReference>
<keyword evidence="6" id="KW-1185">Reference proteome</keyword>
<dbReference type="EMBL" id="FQWV01000015">
    <property type="protein sequence ID" value="SHH70222.1"/>
    <property type="molecule type" value="Genomic_DNA"/>
</dbReference>
<evidence type="ECO:0000313" key="6">
    <source>
        <dbReference type="Proteomes" id="UP000184357"/>
    </source>
</evidence>
<proteinExistence type="inferred from homology"/>